<keyword evidence="3" id="KW-0489">Methyltransferase</keyword>
<feature type="domain" description="THUMP-like" evidence="1">
    <location>
        <begin position="339"/>
        <end position="394"/>
    </location>
</feature>
<dbReference type="CDD" id="cd02440">
    <property type="entry name" value="AdoMet_MTases"/>
    <property type="match status" value="1"/>
</dbReference>
<protein>
    <submittedName>
        <fullName evidence="3">SAM-dependent methyltransferase</fullName>
    </submittedName>
</protein>
<dbReference type="GO" id="GO:0032259">
    <property type="term" value="P:methylation"/>
    <property type="evidence" value="ECO:0007669"/>
    <property type="project" value="UniProtKB-KW"/>
</dbReference>
<evidence type="ECO:0000313" key="3">
    <source>
        <dbReference type="EMBL" id="MBT1700010.1"/>
    </source>
</evidence>
<accession>A0AAP2DPA1</accession>
<dbReference type="Pfam" id="PF18096">
    <property type="entry name" value="Thump_like"/>
    <property type="match status" value="1"/>
</dbReference>
<feature type="domain" description="PG-1098 ferredoxin-like" evidence="2">
    <location>
        <begin position="295"/>
        <end position="338"/>
    </location>
</feature>
<organism evidence="3 4">
    <name type="scientific">Chryseosolibacter histidini</name>
    <dbReference type="NCBI Taxonomy" id="2782349"/>
    <lineage>
        <taxon>Bacteria</taxon>
        <taxon>Pseudomonadati</taxon>
        <taxon>Bacteroidota</taxon>
        <taxon>Cytophagia</taxon>
        <taxon>Cytophagales</taxon>
        <taxon>Chryseotaleaceae</taxon>
        <taxon>Chryseosolibacter</taxon>
    </lineage>
</organism>
<dbReference type="SUPFAM" id="SSF53335">
    <property type="entry name" value="S-adenosyl-L-methionine-dependent methyltransferases"/>
    <property type="match status" value="1"/>
</dbReference>
<dbReference type="Gene3D" id="1.10.10.1110">
    <property type="entry name" value="Methyltransferase PG1098, N-terminal domain"/>
    <property type="match status" value="1"/>
</dbReference>
<dbReference type="RefSeq" id="WP_254168313.1">
    <property type="nucleotide sequence ID" value="NZ_JAHESF010000033.1"/>
</dbReference>
<keyword evidence="4" id="KW-1185">Reference proteome</keyword>
<dbReference type="InterPro" id="IPR041497">
    <property type="entry name" value="Thump-like"/>
</dbReference>
<reference evidence="3 4" key="1">
    <citation type="submission" date="2021-05" db="EMBL/GenBank/DDBJ databases">
        <title>A Polyphasic approach of four new species of the genus Ohtaekwangia: Ohtaekwangia histidinii sp. nov., Ohtaekwangia cretensis sp. nov., Ohtaekwangia indiensis sp. nov., Ohtaekwangia reichenbachii sp. nov. from diverse environment.</title>
        <authorList>
            <person name="Octaviana S."/>
        </authorList>
    </citation>
    <scope>NUCLEOTIDE SEQUENCE [LARGE SCALE GENOMIC DNA]</scope>
    <source>
        <strain evidence="3 4">PWU4</strain>
    </source>
</reference>
<dbReference type="AlphaFoldDB" id="A0AAP2DPA1"/>
<dbReference type="EMBL" id="JAHESF010000033">
    <property type="protein sequence ID" value="MBT1700010.1"/>
    <property type="molecule type" value="Genomic_DNA"/>
</dbReference>
<evidence type="ECO:0000259" key="2">
    <source>
        <dbReference type="Pfam" id="PF22013"/>
    </source>
</evidence>
<dbReference type="InterPro" id="IPR029063">
    <property type="entry name" value="SAM-dependent_MTases_sf"/>
</dbReference>
<dbReference type="Proteomes" id="UP001319200">
    <property type="component" value="Unassembled WGS sequence"/>
</dbReference>
<keyword evidence="3" id="KW-0808">Transferase</keyword>
<evidence type="ECO:0000259" key="1">
    <source>
        <dbReference type="Pfam" id="PF18096"/>
    </source>
</evidence>
<name>A0AAP2DPA1_9BACT</name>
<proteinExistence type="predicted"/>
<comment type="caution">
    <text evidence="3">The sequence shown here is derived from an EMBL/GenBank/DDBJ whole genome shotgun (WGS) entry which is preliminary data.</text>
</comment>
<evidence type="ECO:0000313" key="4">
    <source>
        <dbReference type="Proteomes" id="UP001319200"/>
    </source>
</evidence>
<dbReference type="Gene3D" id="3.40.50.150">
    <property type="entry name" value="Vaccinia Virus protein VP39"/>
    <property type="match status" value="1"/>
</dbReference>
<sequence length="410" mass="45865">MENQAKAIIESLFSEQVQNYIITHEHDDERDLVLRHKEILGVPSAVIAEQIAGRRKAKEKLPLYYQTPGIVYPPAINLEQTSSEQTARFKSSLITEALAAHGDKPLARAIDLTSGLGIDTYFLSRIFTHFDAVEPNPGLLETAQHNHQQLGATNIRHHNTTAETFLAQLNEKVNLVFIDPSRRTSNKKVFTLTDSEPDIVSLQHTIFEKTDNLLVKASPLLDISLALKALDFVKSVYVVAVDNEVKELLFLAEKDFNGEPLIHSVNLLKQRHDSFSFSLTDEATTIAKFSDPLVYLYEPNAAILKAGAFKTIAQRFKLAKIQSSTHLYTADLLAEDFPGRIFLIEARVKPDAKSLKPFFPEGKANITTRNYPLTVEELKKKTGLKDGGEKFLIGFSGVIEKFLVAARRVK</sequence>
<dbReference type="Pfam" id="PF22013">
    <property type="entry name" value="PG_1098_Fer"/>
    <property type="match status" value="1"/>
</dbReference>
<dbReference type="InterPro" id="IPR054168">
    <property type="entry name" value="PG_1098_Fer"/>
</dbReference>
<gene>
    <name evidence="3" type="ORF">KK083_24195</name>
</gene>
<dbReference type="GO" id="GO:0008168">
    <property type="term" value="F:methyltransferase activity"/>
    <property type="evidence" value="ECO:0007669"/>
    <property type="project" value="UniProtKB-KW"/>
</dbReference>